<dbReference type="InterPro" id="IPR033704">
    <property type="entry name" value="dUTPase_trimeric"/>
</dbReference>
<dbReference type="EMBL" id="FRFE01000011">
    <property type="protein sequence ID" value="SHO48903.1"/>
    <property type="molecule type" value="Genomic_DNA"/>
</dbReference>
<keyword evidence="4 7" id="KW-0460">Magnesium</keyword>
<dbReference type="Proteomes" id="UP000184603">
    <property type="component" value="Unassembled WGS sequence"/>
</dbReference>
<dbReference type="HAMAP" id="MF_00116">
    <property type="entry name" value="dUTPase_bact"/>
    <property type="match status" value="1"/>
</dbReference>
<dbReference type="CDD" id="cd07557">
    <property type="entry name" value="trimeric_dUTPase"/>
    <property type="match status" value="1"/>
</dbReference>
<evidence type="ECO:0000313" key="10">
    <source>
        <dbReference type="Proteomes" id="UP000184603"/>
    </source>
</evidence>
<feature type="binding site" evidence="7">
    <location>
        <begin position="99"/>
        <end position="101"/>
    </location>
    <ligand>
        <name>substrate</name>
    </ligand>
</feature>
<dbReference type="NCBIfam" id="NF001862">
    <property type="entry name" value="PRK00601.1"/>
    <property type="match status" value="1"/>
</dbReference>
<feature type="domain" description="dUTPase-like" evidence="8">
    <location>
        <begin position="48"/>
        <end position="178"/>
    </location>
</feature>
<dbReference type="STRING" id="1121416.SAMN02745220_02531"/>
<dbReference type="InterPro" id="IPR029054">
    <property type="entry name" value="dUTPase-like"/>
</dbReference>
<evidence type="ECO:0000256" key="2">
    <source>
        <dbReference type="ARBA" id="ARBA00022723"/>
    </source>
</evidence>
<dbReference type="Pfam" id="PF00692">
    <property type="entry name" value="dUTPase"/>
    <property type="match status" value="1"/>
</dbReference>
<evidence type="ECO:0000256" key="4">
    <source>
        <dbReference type="ARBA" id="ARBA00022842"/>
    </source>
</evidence>
<evidence type="ECO:0000256" key="1">
    <source>
        <dbReference type="ARBA" id="ARBA00006581"/>
    </source>
</evidence>
<dbReference type="InterPro" id="IPR036157">
    <property type="entry name" value="dUTPase-like_sf"/>
</dbReference>
<dbReference type="AlphaFoldDB" id="A0A1M7Y8E3"/>
<protein>
    <recommendedName>
        <fullName evidence="7">Deoxyuridine 5'-triphosphate nucleotidohydrolase</fullName>
        <shortName evidence="7">dUTPase</shortName>
        <ecNumber evidence="7">3.6.1.23</ecNumber>
    </recommendedName>
    <alternativeName>
        <fullName evidence="7">dUTP pyrophosphatase</fullName>
    </alternativeName>
</protein>
<keyword evidence="2 7" id="KW-0479">Metal-binding</keyword>
<comment type="cofactor">
    <cofactor evidence="7">
        <name>Mg(2+)</name>
        <dbReference type="ChEBI" id="CHEBI:18420"/>
    </cofactor>
</comment>
<dbReference type="PANTHER" id="PTHR11241">
    <property type="entry name" value="DEOXYURIDINE 5'-TRIPHOSPHATE NUCLEOTIDOHYDROLASE"/>
    <property type="match status" value="1"/>
</dbReference>
<sequence>MISLAGFFFVQLYLLFPHNSMTSRINNDISKARVSISWFLPEEQRDLPLPGYETTGSAGMDVCAAVEHDTVLAPGAILLVPTGFGVAIPQGYEIQVRPRSGLAVKHGVTIINSPGTIDSDYRGEIKIGLINLGKEPFTIKRGDRIAQLVLAPVTIASWQLVEELDDTARGTGGFGHTGVR</sequence>
<dbReference type="Gene3D" id="2.70.40.10">
    <property type="match status" value="1"/>
</dbReference>
<gene>
    <name evidence="7" type="primary">dut</name>
    <name evidence="9" type="ORF">SAMN02745220_02531</name>
</gene>
<dbReference type="GO" id="GO:0046081">
    <property type="term" value="P:dUTP catabolic process"/>
    <property type="evidence" value="ECO:0007669"/>
    <property type="project" value="InterPro"/>
</dbReference>
<evidence type="ECO:0000259" key="8">
    <source>
        <dbReference type="Pfam" id="PF00692"/>
    </source>
</evidence>
<keyword evidence="10" id="KW-1185">Reference proteome</keyword>
<dbReference type="GO" id="GO:0004170">
    <property type="term" value="F:dUTP diphosphatase activity"/>
    <property type="evidence" value="ECO:0007669"/>
    <property type="project" value="UniProtKB-UniRule"/>
</dbReference>
<dbReference type="SUPFAM" id="SSF51283">
    <property type="entry name" value="dUTPase-like"/>
    <property type="match status" value="1"/>
</dbReference>
<comment type="function">
    <text evidence="7">This enzyme is involved in nucleotide metabolism: it produces dUMP, the immediate precursor of thymidine nucleotides and it decreases the intracellular concentration of dUTP so that uracil cannot be incorporated into DNA.</text>
</comment>
<comment type="caution">
    <text evidence="7">Lacks conserved residue(s) required for the propagation of feature annotation.</text>
</comment>
<keyword evidence="5 7" id="KW-0546">Nucleotide metabolism</keyword>
<evidence type="ECO:0000256" key="7">
    <source>
        <dbReference type="HAMAP-Rule" id="MF_00116"/>
    </source>
</evidence>
<dbReference type="InterPro" id="IPR008181">
    <property type="entry name" value="dUTPase"/>
</dbReference>
<dbReference type="UniPathway" id="UPA00610">
    <property type="reaction ID" value="UER00666"/>
</dbReference>
<comment type="catalytic activity">
    <reaction evidence="6 7">
        <text>dUTP + H2O = dUMP + diphosphate + H(+)</text>
        <dbReference type="Rhea" id="RHEA:10248"/>
        <dbReference type="ChEBI" id="CHEBI:15377"/>
        <dbReference type="ChEBI" id="CHEBI:15378"/>
        <dbReference type="ChEBI" id="CHEBI:33019"/>
        <dbReference type="ChEBI" id="CHEBI:61555"/>
        <dbReference type="ChEBI" id="CHEBI:246422"/>
        <dbReference type="EC" id="3.6.1.23"/>
    </reaction>
</comment>
<dbReference type="FunFam" id="2.70.40.10:FF:000002">
    <property type="entry name" value="dUTP diphosphatase"/>
    <property type="match status" value="1"/>
</dbReference>
<evidence type="ECO:0000256" key="5">
    <source>
        <dbReference type="ARBA" id="ARBA00023080"/>
    </source>
</evidence>
<feature type="binding site" evidence="7">
    <location>
        <position position="112"/>
    </location>
    <ligand>
        <name>substrate</name>
    </ligand>
</feature>
<accession>A0A1M7Y8E3</accession>
<dbReference type="PANTHER" id="PTHR11241:SF0">
    <property type="entry name" value="DEOXYURIDINE 5'-TRIPHOSPHATE NUCLEOTIDOHYDROLASE"/>
    <property type="match status" value="1"/>
</dbReference>
<evidence type="ECO:0000256" key="6">
    <source>
        <dbReference type="ARBA" id="ARBA00047686"/>
    </source>
</evidence>
<comment type="pathway">
    <text evidence="7">Pyrimidine metabolism; dUMP biosynthesis; dUMP from dCTP (dUTP route): step 2/2.</text>
</comment>
<organism evidence="9 10">
    <name type="scientific">Desulfopila aestuarii DSM 18488</name>
    <dbReference type="NCBI Taxonomy" id="1121416"/>
    <lineage>
        <taxon>Bacteria</taxon>
        <taxon>Pseudomonadati</taxon>
        <taxon>Thermodesulfobacteriota</taxon>
        <taxon>Desulfobulbia</taxon>
        <taxon>Desulfobulbales</taxon>
        <taxon>Desulfocapsaceae</taxon>
        <taxon>Desulfopila</taxon>
    </lineage>
</organism>
<evidence type="ECO:0000313" key="9">
    <source>
        <dbReference type="EMBL" id="SHO48903.1"/>
    </source>
</evidence>
<reference evidence="9 10" key="1">
    <citation type="submission" date="2016-12" db="EMBL/GenBank/DDBJ databases">
        <authorList>
            <person name="Song W.-J."/>
            <person name="Kurnit D.M."/>
        </authorList>
    </citation>
    <scope>NUCLEOTIDE SEQUENCE [LARGE SCALE GENOMIC DNA]</scope>
    <source>
        <strain evidence="9 10">DSM 18488</strain>
    </source>
</reference>
<dbReference type="EC" id="3.6.1.23" evidence="7"/>
<keyword evidence="3 7" id="KW-0378">Hydrolase</keyword>
<dbReference type="GO" id="GO:0006226">
    <property type="term" value="P:dUMP biosynthetic process"/>
    <property type="evidence" value="ECO:0007669"/>
    <property type="project" value="UniProtKB-UniRule"/>
</dbReference>
<dbReference type="NCBIfam" id="TIGR00576">
    <property type="entry name" value="dut"/>
    <property type="match status" value="1"/>
</dbReference>
<name>A0A1M7Y8E3_9BACT</name>
<feature type="binding site" evidence="7">
    <location>
        <begin position="116"/>
        <end position="118"/>
    </location>
    <ligand>
        <name>substrate</name>
    </ligand>
</feature>
<dbReference type="GO" id="GO:0000287">
    <property type="term" value="F:magnesium ion binding"/>
    <property type="evidence" value="ECO:0007669"/>
    <property type="project" value="UniProtKB-UniRule"/>
</dbReference>
<evidence type="ECO:0000256" key="3">
    <source>
        <dbReference type="ARBA" id="ARBA00022801"/>
    </source>
</evidence>
<proteinExistence type="inferred from homology"/>
<comment type="similarity">
    <text evidence="1 7">Belongs to the dUTPase family.</text>
</comment>